<evidence type="ECO:0000313" key="1">
    <source>
        <dbReference type="EMBL" id="KFD66200.1"/>
    </source>
</evidence>
<evidence type="ECO:0008006" key="2">
    <source>
        <dbReference type="Google" id="ProtNLM"/>
    </source>
</evidence>
<reference evidence="1" key="1">
    <citation type="journal article" date="2014" name="Nat. Genet.">
        <title>Genome and transcriptome of the porcine whipworm Trichuris suis.</title>
        <authorList>
            <person name="Jex A.R."/>
            <person name="Nejsum P."/>
            <person name="Schwarz E.M."/>
            <person name="Hu L."/>
            <person name="Young N.D."/>
            <person name="Hall R.S."/>
            <person name="Korhonen P.K."/>
            <person name="Liao S."/>
            <person name="Thamsborg S."/>
            <person name="Xia J."/>
            <person name="Xu P."/>
            <person name="Wang S."/>
            <person name="Scheerlinck J.P."/>
            <person name="Hofmann A."/>
            <person name="Sternberg P.W."/>
            <person name="Wang J."/>
            <person name="Gasser R.B."/>
        </authorList>
    </citation>
    <scope>NUCLEOTIDE SEQUENCE [LARGE SCALE GENOMIC DNA]</scope>
    <source>
        <strain evidence="1">DCEP-RM93F</strain>
    </source>
</reference>
<organism evidence="1">
    <name type="scientific">Trichuris suis</name>
    <name type="common">pig whipworm</name>
    <dbReference type="NCBI Taxonomy" id="68888"/>
    <lineage>
        <taxon>Eukaryota</taxon>
        <taxon>Metazoa</taxon>
        <taxon>Ecdysozoa</taxon>
        <taxon>Nematoda</taxon>
        <taxon>Enoplea</taxon>
        <taxon>Dorylaimia</taxon>
        <taxon>Trichinellida</taxon>
        <taxon>Trichuridae</taxon>
        <taxon>Trichuris</taxon>
    </lineage>
</organism>
<name>A0A085N9Q4_9BILA</name>
<dbReference type="EMBL" id="KL367526">
    <property type="protein sequence ID" value="KFD66200.1"/>
    <property type="molecule type" value="Genomic_DNA"/>
</dbReference>
<proteinExistence type="predicted"/>
<sequence>MPPEPVGERKPIAIYRLFGPEAETWEGWFLQFRGYLEMNFAVEDDIRRSCLVTSLAPKCFEELRRARLPKSPYDSTFPQLQNLMTKLFGNRVVLFKERSKIFALRQIAAQTPMQFANYSKTPLSAASLNCR</sequence>
<accession>A0A085N9Q4</accession>
<dbReference type="Proteomes" id="UP000030758">
    <property type="component" value="Unassembled WGS sequence"/>
</dbReference>
<protein>
    <recommendedName>
        <fullName evidence="2">Retrotransposon gag domain-containing protein</fullName>
    </recommendedName>
</protein>
<dbReference type="AlphaFoldDB" id="A0A085N9Q4"/>
<gene>
    <name evidence="1" type="ORF">M514_21487</name>
</gene>